<gene>
    <name evidence="2" type="ORF">ARMSODRAFT_991200</name>
</gene>
<protein>
    <recommendedName>
        <fullName evidence="1">Helitron helicase-like domain-containing protein</fullName>
    </recommendedName>
</protein>
<dbReference type="InterPro" id="IPR025476">
    <property type="entry name" value="Helitron_helicase-like"/>
</dbReference>
<keyword evidence="3" id="KW-1185">Reference proteome</keyword>
<feature type="domain" description="Helitron helicase-like" evidence="1">
    <location>
        <begin position="3"/>
        <end position="203"/>
    </location>
</feature>
<accession>A0A2H3B7W9</accession>
<dbReference type="EMBL" id="KZ293512">
    <property type="protein sequence ID" value="PBK59126.1"/>
    <property type="molecule type" value="Genomic_DNA"/>
</dbReference>
<organism evidence="2 3">
    <name type="scientific">Armillaria solidipes</name>
    <dbReference type="NCBI Taxonomy" id="1076256"/>
    <lineage>
        <taxon>Eukaryota</taxon>
        <taxon>Fungi</taxon>
        <taxon>Dikarya</taxon>
        <taxon>Basidiomycota</taxon>
        <taxon>Agaricomycotina</taxon>
        <taxon>Agaricomycetes</taxon>
        <taxon>Agaricomycetidae</taxon>
        <taxon>Agaricales</taxon>
        <taxon>Marasmiineae</taxon>
        <taxon>Physalacriaceae</taxon>
        <taxon>Armillaria</taxon>
    </lineage>
</organism>
<dbReference type="Proteomes" id="UP000218334">
    <property type="component" value="Unassembled WGS sequence"/>
</dbReference>
<reference evidence="3" key="1">
    <citation type="journal article" date="2017" name="Nat. Ecol. Evol.">
        <title>Genome expansion and lineage-specific genetic innovations in the forest pathogenic fungi Armillaria.</title>
        <authorList>
            <person name="Sipos G."/>
            <person name="Prasanna A.N."/>
            <person name="Walter M.C."/>
            <person name="O'Connor E."/>
            <person name="Balint B."/>
            <person name="Krizsan K."/>
            <person name="Kiss B."/>
            <person name="Hess J."/>
            <person name="Varga T."/>
            <person name="Slot J."/>
            <person name="Riley R."/>
            <person name="Boka B."/>
            <person name="Rigling D."/>
            <person name="Barry K."/>
            <person name="Lee J."/>
            <person name="Mihaltcheva S."/>
            <person name="LaButti K."/>
            <person name="Lipzen A."/>
            <person name="Waldron R."/>
            <person name="Moloney N.M."/>
            <person name="Sperisen C."/>
            <person name="Kredics L."/>
            <person name="Vagvoelgyi C."/>
            <person name="Patrignani A."/>
            <person name="Fitzpatrick D."/>
            <person name="Nagy I."/>
            <person name="Doyle S."/>
            <person name="Anderson J.B."/>
            <person name="Grigoriev I.V."/>
            <person name="Gueldener U."/>
            <person name="Muensterkoetter M."/>
            <person name="Nagy L.G."/>
        </authorList>
    </citation>
    <scope>NUCLEOTIDE SEQUENCE [LARGE SCALE GENOMIC DNA]</scope>
    <source>
        <strain evidence="3">28-4</strain>
    </source>
</reference>
<dbReference type="STRING" id="1076256.A0A2H3B7W9"/>
<dbReference type="Pfam" id="PF14214">
    <property type="entry name" value="Helitron_like_N"/>
    <property type="match status" value="1"/>
</dbReference>
<proteinExistence type="predicted"/>
<evidence type="ECO:0000313" key="3">
    <source>
        <dbReference type="Proteomes" id="UP000218334"/>
    </source>
</evidence>
<evidence type="ECO:0000259" key="1">
    <source>
        <dbReference type="Pfam" id="PF14214"/>
    </source>
</evidence>
<evidence type="ECO:0000313" key="2">
    <source>
        <dbReference type="EMBL" id="PBK59126.1"/>
    </source>
</evidence>
<dbReference type="AlphaFoldDB" id="A0A2H3B7W9"/>
<sequence length="223" mass="25126">MYHDKRFQTDPTFPFVCFSHEQVKESTTGSFLLAEKDKFFDITNHILDIDQSVLSNLSTRMAKGDVVRPETDKEKDCFQLLHDLDHVGGRVQGSITSKKYMRHELNALMASEGAPSWYITFAPSDQTHPICLYWADSKETFSPDLRSKDSRIDLIANNLVAGARFFNFMVDLFIKHVLGVGTDHPGAFRKTSSYYGTVEQQGRNPLQIDGCFFCISSGVAGIP</sequence>
<name>A0A2H3B7W9_9AGAR</name>